<dbReference type="InParanoid" id="A0BXM8"/>
<dbReference type="EMBL" id="CT868025">
    <property type="protein sequence ID" value="CAK63295.1"/>
    <property type="molecule type" value="Genomic_DNA"/>
</dbReference>
<dbReference type="SUPFAM" id="SSF51206">
    <property type="entry name" value="cAMP-binding domain-like"/>
    <property type="match status" value="1"/>
</dbReference>
<dbReference type="InterPro" id="IPR018490">
    <property type="entry name" value="cNMP-bd_dom_sf"/>
</dbReference>
<organism evidence="2 3">
    <name type="scientific">Paramecium tetraurelia</name>
    <dbReference type="NCBI Taxonomy" id="5888"/>
    <lineage>
        <taxon>Eukaryota</taxon>
        <taxon>Sar</taxon>
        <taxon>Alveolata</taxon>
        <taxon>Ciliophora</taxon>
        <taxon>Intramacronucleata</taxon>
        <taxon>Oligohymenophorea</taxon>
        <taxon>Peniculida</taxon>
        <taxon>Parameciidae</taxon>
        <taxon>Paramecium</taxon>
    </lineage>
</organism>
<keyword evidence="3" id="KW-1185">Reference proteome</keyword>
<evidence type="ECO:0000313" key="2">
    <source>
        <dbReference type="EMBL" id="CAK63295.1"/>
    </source>
</evidence>
<dbReference type="GeneID" id="5016478"/>
<dbReference type="HOGENOM" id="CLU_1520706_0_0_1"/>
<protein>
    <recommendedName>
        <fullName evidence="4">Transmembrane protein</fullName>
    </recommendedName>
</protein>
<dbReference type="Proteomes" id="UP000000600">
    <property type="component" value="Unassembled WGS sequence"/>
</dbReference>
<accession>A0BXM8</accession>
<keyword evidence="1" id="KW-1133">Transmembrane helix</keyword>
<feature type="transmembrane region" description="Helical" evidence="1">
    <location>
        <begin position="156"/>
        <end position="176"/>
    </location>
</feature>
<reference evidence="2 3" key="1">
    <citation type="journal article" date="2006" name="Nature">
        <title>Global trends of whole-genome duplications revealed by the ciliate Paramecium tetraurelia.</title>
        <authorList>
            <consortium name="Genoscope"/>
            <person name="Aury J.-M."/>
            <person name="Jaillon O."/>
            <person name="Duret L."/>
            <person name="Noel B."/>
            <person name="Jubin C."/>
            <person name="Porcel B.M."/>
            <person name="Segurens B."/>
            <person name="Daubin V."/>
            <person name="Anthouard V."/>
            <person name="Aiach N."/>
            <person name="Arnaiz O."/>
            <person name="Billaut A."/>
            <person name="Beisson J."/>
            <person name="Blanc I."/>
            <person name="Bouhouche K."/>
            <person name="Camara F."/>
            <person name="Duharcourt S."/>
            <person name="Guigo R."/>
            <person name="Gogendeau D."/>
            <person name="Katinka M."/>
            <person name="Keller A.-M."/>
            <person name="Kissmehl R."/>
            <person name="Klotz C."/>
            <person name="Koll F."/>
            <person name="Le Moue A."/>
            <person name="Lepere C."/>
            <person name="Malinsky S."/>
            <person name="Nowacki M."/>
            <person name="Nowak J.K."/>
            <person name="Plattner H."/>
            <person name="Poulain J."/>
            <person name="Ruiz F."/>
            <person name="Serrano V."/>
            <person name="Zagulski M."/>
            <person name="Dessen P."/>
            <person name="Betermier M."/>
            <person name="Weissenbach J."/>
            <person name="Scarpelli C."/>
            <person name="Schachter V."/>
            <person name="Sperling L."/>
            <person name="Meyer E."/>
            <person name="Cohen J."/>
            <person name="Wincker P."/>
        </authorList>
    </citation>
    <scope>NUCLEOTIDE SEQUENCE [LARGE SCALE GENOMIC DNA]</scope>
    <source>
        <strain evidence="2 3">Stock d4-2</strain>
    </source>
</reference>
<dbReference type="OrthoDB" id="421226at2759"/>
<sequence length="177" mass="21278">MDLQESARLIIQAHQDILMNFNHSILENLSYNLKQELLEDIQIRAVMCVEFFTKNIQYSTIHKIACRMNFQQFTPREIINQQHCKDKHSYSRNLAKSFKYTFYSKKAILICQMRMMSASKTLIFLKGHQTKNLNDFQSVSDDNYEYNYNITQKGNYLVFEVLMKFLIYYALFYYHLL</sequence>
<evidence type="ECO:0000313" key="3">
    <source>
        <dbReference type="Proteomes" id="UP000000600"/>
    </source>
</evidence>
<gene>
    <name evidence="2" type="ORF">GSPATT00033148001</name>
</gene>
<keyword evidence="1" id="KW-0472">Membrane</keyword>
<dbReference type="AlphaFoldDB" id="A0BXM8"/>
<name>A0BXM8_PARTE</name>
<evidence type="ECO:0000256" key="1">
    <source>
        <dbReference type="SAM" id="Phobius"/>
    </source>
</evidence>
<evidence type="ECO:0008006" key="4">
    <source>
        <dbReference type="Google" id="ProtNLM"/>
    </source>
</evidence>
<dbReference type="KEGG" id="ptm:GSPATT00033148001"/>
<keyword evidence="1" id="KW-0812">Transmembrane</keyword>
<dbReference type="RefSeq" id="XP_001430693.1">
    <property type="nucleotide sequence ID" value="XM_001430656.1"/>
</dbReference>
<proteinExistence type="predicted"/>